<evidence type="ECO:0000313" key="2">
    <source>
        <dbReference type="EMBL" id="AQL09553.1"/>
    </source>
</evidence>
<feature type="region of interest" description="Disordered" evidence="1">
    <location>
        <begin position="1"/>
        <end position="195"/>
    </location>
</feature>
<gene>
    <name evidence="2" type="ORF">ZEAMMB73_Zm00001d048392</name>
</gene>
<dbReference type="InterPro" id="IPR005113">
    <property type="entry name" value="uDENN_dom"/>
</dbReference>
<accession>A0A1D6PJU0</accession>
<sequence length="1015" mass="112411">MEEEELTSGGGDAALLAPEPREQAAEEGRSPRDAEAFEDAVEEASAASTSPVACCNGDAAETSSPPAWKSQVDGPSAPEEAETYESPSASSSGCAAMEVESSLVSELREEPGRVDAGSAASPSGQRAGGTEEHENSMATPGAGSPSREETDSCMHSAPSSPPRSASSTSSPPRSASLTSSPPLPQIKQQSRHVRTGSFQRFREQMQRAWKWGPIGGGGGGERSPREQLLRTTVNIEAMANQKRHWYQVRSKSQDNWQYREPTSLFEHFFVVGLHSYADVGVVEDAFAKKKAWESNVARSEIVNLRKNQYRGPVPSMEPQILFKYPPGKRAEVREADLPSFCFPEGVKARLIERTPSMSDLNEVIFGQEHLSRDDLSFIFSLKVSDNAPLYGVCLHVQEIVQKAPGILVLRMWWCVYSMNSIIAQERLDRITQFASEITLAEPVPRPIKEQDGVDGDFDSSNGIPYIDWTEYAVPVNSISGLISSSSIPSERDMSSYLFRSWEPNSSQSISGSEISDSSYVREVEEARHSFQHYEDCIVENLEPRCDSFGRASYMYDNGHTSPDLLSMHSPASSRLERAQSVESLESSVKGATSDEEYEVNVKHEVIVDDEKVVGWAKAHNNEPLQIVCGYHALHLPPRGGELVFRPLEHLQPVKYSRPGLPLLGFGEEILDNALTRAEKNKINLHLVAAEEALALSIWTMATVCRSLSLESVLGLFTGVLLEKQIVVICPNLGVLSAILLSIIPMIRPFQWQSLLLPILPRKLIDFLDAPVPFIAGVQHKPPDIKMKGSSLVRVNVQKDQAKHNCYLFFALSSLDCTANLFFYVKACSLPRLPHYKELVSNLGPLHARLSCENSLAKRHPIYKCNEVQADVAWKFLNIMRTYLESLCSDLRFHTITNVQSNNDRVSLLLKDSFIDSFPSNDRPFIKVRILLFHTADSVFIFFSKMNGHKGIVPVEIKHSDTLCFGFGVCFLVLPLHVISNAQGIGKIKTRHVAWSAEDFDFAEATSLIRSVLKSI</sequence>
<feature type="compositionally biased region" description="Low complexity" evidence="1">
    <location>
        <begin position="156"/>
        <end position="180"/>
    </location>
</feature>
<dbReference type="SMART" id="SM00799">
    <property type="entry name" value="DENN"/>
    <property type="match status" value="1"/>
</dbReference>
<dbReference type="PANTHER" id="PTHR15288">
    <property type="entry name" value="DENN DOMAIN-CONTAINING PROTEIN 2"/>
    <property type="match status" value="1"/>
</dbReference>
<dbReference type="Pfam" id="PF03456">
    <property type="entry name" value="uDENN"/>
    <property type="match status" value="1"/>
</dbReference>
<evidence type="ECO:0000256" key="1">
    <source>
        <dbReference type="SAM" id="MobiDB-lite"/>
    </source>
</evidence>
<dbReference type="InterPro" id="IPR001194">
    <property type="entry name" value="cDENN_dom"/>
</dbReference>
<reference evidence="2" key="1">
    <citation type="submission" date="2015-12" db="EMBL/GenBank/DDBJ databases">
        <title>Update maize B73 reference genome by single molecule sequencing technologies.</title>
        <authorList>
            <consortium name="Maize Genome Sequencing Project"/>
            <person name="Ware D."/>
        </authorList>
    </citation>
    <scope>NUCLEOTIDE SEQUENCE</scope>
    <source>
        <tissue evidence="2">Seedling</tissue>
    </source>
</reference>
<dbReference type="Pfam" id="PF02141">
    <property type="entry name" value="DENN"/>
    <property type="match status" value="1"/>
</dbReference>
<dbReference type="Gene3D" id="3.30.450.200">
    <property type="match status" value="1"/>
</dbReference>
<dbReference type="AlphaFoldDB" id="A0A1D6PJU0"/>
<name>A0A1D6PJU0_MAIZE</name>
<dbReference type="InterPro" id="IPR043153">
    <property type="entry name" value="DENN_C"/>
</dbReference>
<dbReference type="Gene3D" id="3.40.50.11500">
    <property type="match status" value="1"/>
</dbReference>
<dbReference type="InterPro" id="IPR051942">
    <property type="entry name" value="DENN_domain_containing_2"/>
</dbReference>
<dbReference type="ExpressionAtlas" id="A0A1D6PJU0">
    <property type="expression patterns" value="baseline and differential"/>
</dbReference>
<dbReference type="EMBL" id="CM000785">
    <property type="protein sequence ID" value="AQL09553.1"/>
    <property type="molecule type" value="Genomic_DNA"/>
</dbReference>
<feature type="compositionally biased region" description="Basic and acidic residues" evidence="1">
    <location>
        <begin position="19"/>
        <end position="35"/>
    </location>
</feature>
<protein>
    <submittedName>
        <fullName evidence="2">DENN (AEX-3) domain-containing protein</fullName>
    </submittedName>
</protein>
<proteinExistence type="predicted"/>
<organism evidence="2">
    <name type="scientific">Zea mays</name>
    <name type="common">Maize</name>
    <dbReference type="NCBI Taxonomy" id="4577"/>
    <lineage>
        <taxon>Eukaryota</taxon>
        <taxon>Viridiplantae</taxon>
        <taxon>Streptophyta</taxon>
        <taxon>Embryophyta</taxon>
        <taxon>Tracheophyta</taxon>
        <taxon>Spermatophyta</taxon>
        <taxon>Magnoliopsida</taxon>
        <taxon>Liliopsida</taxon>
        <taxon>Poales</taxon>
        <taxon>Poaceae</taxon>
        <taxon>PACMAD clade</taxon>
        <taxon>Panicoideae</taxon>
        <taxon>Andropogonodae</taxon>
        <taxon>Andropogoneae</taxon>
        <taxon>Tripsacinae</taxon>
        <taxon>Zea</taxon>
    </lineage>
</organism>
<dbReference type="PANTHER" id="PTHR15288:SF0">
    <property type="entry name" value="UDENN DOMAIN-CONTAINING PROTEIN"/>
    <property type="match status" value="1"/>
</dbReference>
<dbReference type="InterPro" id="IPR037516">
    <property type="entry name" value="Tripartite_DENN"/>
</dbReference>
<dbReference type="PROSITE" id="PS50211">
    <property type="entry name" value="DENN"/>
    <property type="match status" value="1"/>
</dbReference>